<feature type="compositionally biased region" description="Basic and acidic residues" evidence="1">
    <location>
        <begin position="200"/>
        <end position="210"/>
    </location>
</feature>
<sequence>MPREGHNALLEELEERAGGAKVVVATTTDGDGFSIPPSGKPHLAGDTHAKEEEDGVLYHVYTRARKHVHTHTHTHTHTSGAREEEESSREKRYESSSSSDEDSAGGGVAAGGVVAHVVYTSKQSAVCAVEERLHTRVKCVLREEVCVCAGDVLEKEELEVRRMDAVVRLPVTYICTTHADEVRGEEGGGRVQLEVGAPTPREREPRARSV</sequence>
<evidence type="ECO:0000313" key="3">
    <source>
        <dbReference type="Proteomes" id="UP000078541"/>
    </source>
</evidence>
<gene>
    <name evidence="2" type="ORF">ALC56_07786</name>
</gene>
<feature type="compositionally biased region" description="Basic residues" evidence="1">
    <location>
        <begin position="67"/>
        <end position="76"/>
    </location>
</feature>
<keyword evidence="3" id="KW-1185">Reference proteome</keyword>
<proteinExistence type="predicted"/>
<name>A0A195FBI8_9HYME</name>
<reference evidence="2 3" key="1">
    <citation type="submission" date="2016-03" db="EMBL/GenBank/DDBJ databases">
        <title>Trachymyrmex septentrionalis WGS genome.</title>
        <authorList>
            <person name="Nygaard S."/>
            <person name="Hu H."/>
            <person name="Boomsma J."/>
            <person name="Zhang G."/>
        </authorList>
    </citation>
    <scope>NUCLEOTIDE SEQUENCE [LARGE SCALE GENOMIC DNA]</scope>
    <source>
        <strain evidence="2">Tsep2-gDNA-1</strain>
        <tissue evidence="2">Whole body</tissue>
    </source>
</reference>
<dbReference type="EMBL" id="KQ981693">
    <property type="protein sequence ID" value="KYN37587.1"/>
    <property type="molecule type" value="Genomic_DNA"/>
</dbReference>
<dbReference type="AlphaFoldDB" id="A0A195FBI8"/>
<organism evidence="2 3">
    <name type="scientific">Trachymyrmex septentrionalis</name>
    <dbReference type="NCBI Taxonomy" id="34720"/>
    <lineage>
        <taxon>Eukaryota</taxon>
        <taxon>Metazoa</taxon>
        <taxon>Ecdysozoa</taxon>
        <taxon>Arthropoda</taxon>
        <taxon>Hexapoda</taxon>
        <taxon>Insecta</taxon>
        <taxon>Pterygota</taxon>
        <taxon>Neoptera</taxon>
        <taxon>Endopterygota</taxon>
        <taxon>Hymenoptera</taxon>
        <taxon>Apocrita</taxon>
        <taxon>Aculeata</taxon>
        <taxon>Formicoidea</taxon>
        <taxon>Formicidae</taxon>
        <taxon>Myrmicinae</taxon>
        <taxon>Trachymyrmex</taxon>
    </lineage>
</organism>
<feature type="region of interest" description="Disordered" evidence="1">
    <location>
        <begin position="67"/>
        <end position="107"/>
    </location>
</feature>
<accession>A0A195FBI8</accession>
<evidence type="ECO:0000313" key="2">
    <source>
        <dbReference type="EMBL" id="KYN37587.1"/>
    </source>
</evidence>
<dbReference type="Proteomes" id="UP000078541">
    <property type="component" value="Unassembled WGS sequence"/>
</dbReference>
<feature type="region of interest" description="Disordered" evidence="1">
    <location>
        <begin position="185"/>
        <end position="210"/>
    </location>
</feature>
<evidence type="ECO:0000256" key="1">
    <source>
        <dbReference type="SAM" id="MobiDB-lite"/>
    </source>
</evidence>
<protein>
    <submittedName>
        <fullName evidence="2">Uncharacterized protein</fullName>
    </submittedName>
</protein>
<feature type="region of interest" description="Disordered" evidence="1">
    <location>
        <begin position="28"/>
        <end position="48"/>
    </location>
</feature>